<keyword evidence="2" id="KW-1185">Reference proteome</keyword>
<gene>
    <name evidence="1" type="ORF">J5U22_01691</name>
</gene>
<evidence type="ECO:0000313" key="2">
    <source>
        <dbReference type="Proteomes" id="UP000694036"/>
    </source>
</evidence>
<reference evidence="1 2" key="1">
    <citation type="journal article" date="2021" name="Environ. Microbiol.">
        <title>New insights into the diversity and evolution of the archaeal mobilome from three complete genomes of Saccharolobus shibatae.</title>
        <authorList>
            <person name="Medvedeva S."/>
            <person name="Brandt D."/>
            <person name="Cvirkaite-Krupovic V."/>
            <person name="Liu Y."/>
            <person name="Severinov K."/>
            <person name="Ishino S."/>
            <person name="Ishino Y."/>
            <person name="Prangishvili D."/>
            <person name="Kalinowski J."/>
            <person name="Krupovic M."/>
        </authorList>
    </citation>
    <scope>NUCLEOTIDE SEQUENCE [LARGE SCALE GENOMIC DNA]</scope>
    <source>
        <strain evidence="1 2">S38A</strain>
    </source>
</reference>
<dbReference type="EMBL" id="CP077713">
    <property type="protein sequence ID" value="QXJ35144.1"/>
    <property type="molecule type" value="Genomic_DNA"/>
</dbReference>
<accession>A0A8F5GZB7</accession>
<proteinExistence type="predicted"/>
<dbReference type="Proteomes" id="UP000694036">
    <property type="component" value="Chromosome"/>
</dbReference>
<sequence length="40" mass="4855">MDLHRESFNSIVDYQDDLVDLIHELLRNFQFYSRLSPLTN</sequence>
<name>A0A8F5GZB7_9CREN</name>
<dbReference type="AlphaFoldDB" id="A0A8F5GZB7"/>
<organism evidence="1 2">
    <name type="scientific">Saccharolobus shibatae</name>
    <dbReference type="NCBI Taxonomy" id="2286"/>
    <lineage>
        <taxon>Archaea</taxon>
        <taxon>Thermoproteota</taxon>
        <taxon>Thermoprotei</taxon>
        <taxon>Sulfolobales</taxon>
        <taxon>Sulfolobaceae</taxon>
        <taxon>Saccharolobus</taxon>
    </lineage>
</organism>
<protein>
    <submittedName>
        <fullName evidence="1">Uncharacterized protein</fullName>
    </submittedName>
</protein>
<evidence type="ECO:0000313" key="1">
    <source>
        <dbReference type="EMBL" id="QXJ35144.1"/>
    </source>
</evidence>